<dbReference type="RefSeq" id="XP_002732722.1">
    <property type="nucleotide sequence ID" value="XM_002732676.2"/>
</dbReference>
<name>A0ABM0GLR3_SACKO</name>
<accession>A0ABM0GLR3</accession>
<keyword evidence="3" id="KW-1185">Reference proteome</keyword>
<protein>
    <submittedName>
        <fullName evidence="4">Protein FAM221B-like</fullName>
    </submittedName>
</protein>
<evidence type="ECO:0000256" key="1">
    <source>
        <dbReference type="ARBA" id="ARBA00011026"/>
    </source>
</evidence>
<feature type="compositionally biased region" description="Basic residues" evidence="2">
    <location>
        <begin position="1"/>
        <end position="10"/>
    </location>
</feature>
<feature type="compositionally biased region" description="Low complexity" evidence="2">
    <location>
        <begin position="11"/>
        <end position="31"/>
    </location>
</feature>
<feature type="compositionally biased region" description="Polar residues" evidence="2">
    <location>
        <begin position="294"/>
        <end position="304"/>
    </location>
</feature>
<evidence type="ECO:0000313" key="4">
    <source>
        <dbReference type="RefSeq" id="XP_002732722.1"/>
    </source>
</evidence>
<reference evidence="4" key="1">
    <citation type="submission" date="2025-08" db="UniProtKB">
        <authorList>
            <consortium name="RefSeq"/>
        </authorList>
    </citation>
    <scope>IDENTIFICATION</scope>
    <source>
        <tissue evidence="4">Testes</tissue>
    </source>
</reference>
<evidence type="ECO:0000256" key="2">
    <source>
        <dbReference type="SAM" id="MobiDB-lite"/>
    </source>
</evidence>
<dbReference type="Proteomes" id="UP000694865">
    <property type="component" value="Unplaced"/>
</dbReference>
<proteinExistence type="inferred from homology"/>
<sequence length="320" mass="35549">MDRSRGKGKASSRSGGASRGASRSDASSSRAVVPRGRQDMVVTGSSSGGARGRGGEVMLAPKGYTMRPIIPAEKKELVSVARAMHREKFGPRVQELFNPETEAAVEAIKSGVYIGWRCPEFKWDCIRVGRDSRCFCGHLLLEHAPYNGRSTRVPCTQGGCLCKAFAFVPGRPEDIGEFWHQKRRGFDRSAWRAKCRCKHTHEEHDPNGMRRCKAGGCRCSVFDSPFVCAACDRHYEDHETVFETEDERHRNGIPYGEDYLPFAEMPELRNMALTGHDDNPGIYSALVEGEGSIPRNQRAITQDTPYRPAPSGSSFKPSYD</sequence>
<dbReference type="GeneID" id="100368368"/>
<dbReference type="Pfam" id="PF14753">
    <property type="entry name" value="FAM221"/>
    <property type="match status" value="1"/>
</dbReference>
<dbReference type="InterPro" id="IPR026755">
    <property type="entry name" value="Fam221a/b"/>
</dbReference>
<feature type="region of interest" description="Disordered" evidence="2">
    <location>
        <begin position="1"/>
        <end position="56"/>
    </location>
</feature>
<dbReference type="PANTHER" id="PTHR31214">
    <property type="entry name" value="PROTEIN FAM221A-RELATED"/>
    <property type="match status" value="1"/>
</dbReference>
<evidence type="ECO:0000313" key="3">
    <source>
        <dbReference type="Proteomes" id="UP000694865"/>
    </source>
</evidence>
<gene>
    <name evidence="4" type="primary">LOC100368368</name>
</gene>
<feature type="compositionally biased region" description="Polar residues" evidence="2">
    <location>
        <begin position="311"/>
        <end position="320"/>
    </location>
</feature>
<comment type="similarity">
    <text evidence="1">Belongs to the FAM221 family.</text>
</comment>
<feature type="region of interest" description="Disordered" evidence="2">
    <location>
        <begin position="294"/>
        <end position="320"/>
    </location>
</feature>
<organism evidence="3 4">
    <name type="scientific">Saccoglossus kowalevskii</name>
    <name type="common">Acorn worm</name>
    <dbReference type="NCBI Taxonomy" id="10224"/>
    <lineage>
        <taxon>Eukaryota</taxon>
        <taxon>Metazoa</taxon>
        <taxon>Hemichordata</taxon>
        <taxon>Enteropneusta</taxon>
        <taxon>Harrimaniidae</taxon>
        <taxon>Saccoglossus</taxon>
    </lineage>
</organism>
<dbReference type="PANTHER" id="PTHR31214:SF3">
    <property type="entry name" value="PROTEIN FAM221B"/>
    <property type="match status" value="1"/>
</dbReference>